<dbReference type="Proteomes" id="UP001432322">
    <property type="component" value="Unassembled WGS sequence"/>
</dbReference>
<evidence type="ECO:0000313" key="4">
    <source>
        <dbReference type="Proteomes" id="UP001432322"/>
    </source>
</evidence>
<evidence type="ECO:0000313" key="3">
    <source>
        <dbReference type="EMBL" id="GMT22137.1"/>
    </source>
</evidence>
<evidence type="ECO:0000256" key="2">
    <source>
        <dbReference type="SAM" id="Phobius"/>
    </source>
</evidence>
<dbReference type="InterPro" id="IPR004151">
    <property type="entry name" value="7TM_GPCR_serpentine_rcpt_Sre"/>
</dbReference>
<keyword evidence="2" id="KW-0472">Membrane</keyword>
<dbReference type="PANTHER" id="PTHR46561:SF11">
    <property type="entry name" value="SERPENTINE RECEPTOR CLASS ALPHA_BETA-14"/>
    <property type="match status" value="1"/>
</dbReference>
<dbReference type="Pfam" id="PF03125">
    <property type="entry name" value="Sre"/>
    <property type="match status" value="1"/>
</dbReference>
<dbReference type="AlphaFoldDB" id="A0AAV5VW14"/>
<sequence length="96" mass="11278">LILILMEIWTISTFVRLLRMNRKRLEAVNSFTLSERYQISENIRMLRIMLPIVWSHTSITVVAIAIYLITVASGMPHRYFSIFEVRIIFFNNSGIS</sequence>
<keyword evidence="2" id="KW-1133">Transmembrane helix</keyword>
<gene>
    <name evidence="3" type="ORF">PFISCL1PPCAC_13434</name>
</gene>
<dbReference type="GO" id="GO:0007606">
    <property type="term" value="P:sensory perception of chemical stimulus"/>
    <property type="evidence" value="ECO:0007669"/>
    <property type="project" value="InterPro"/>
</dbReference>
<keyword evidence="4" id="KW-1185">Reference proteome</keyword>
<dbReference type="GO" id="GO:0016020">
    <property type="term" value="C:membrane"/>
    <property type="evidence" value="ECO:0007669"/>
    <property type="project" value="InterPro"/>
</dbReference>
<dbReference type="EMBL" id="BTSY01000004">
    <property type="protein sequence ID" value="GMT22137.1"/>
    <property type="molecule type" value="Genomic_DNA"/>
</dbReference>
<comment type="caution">
    <text evidence="3">The sequence shown here is derived from an EMBL/GenBank/DDBJ whole genome shotgun (WGS) entry which is preliminary data.</text>
</comment>
<name>A0AAV5VW14_9BILA</name>
<keyword evidence="2" id="KW-0812">Transmembrane</keyword>
<evidence type="ECO:0008006" key="5">
    <source>
        <dbReference type="Google" id="ProtNLM"/>
    </source>
</evidence>
<proteinExistence type="inferred from homology"/>
<organism evidence="3 4">
    <name type="scientific">Pristionchus fissidentatus</name>
    <dbReference type="NCBI Taxonomy" id="1538716"/>
    <lineage>
        <taxon>Eukaryota</taxon>
        <taxon>Metazoa</taxon>
        <taxon>Ecdysozoa</taxon>
        <taxon>Nematoda</taxon>
        <taxon>Chromadorea</taxon>
        <taxon>Rhabditida</taxon>
        <taxon>Rhabditina</taxon>
        <taxon>Diplogasteromorpha</taxon>
        <taxon>Diplogasteroidea</taxon>
        <taxon>Neodiplogasteridae</taxon>
        <taxon>Pristionchus</taxon>
    </lineage>
</organism>
<dbReference type="PANTHER" id="PTHR46561">
    <property type="entry name" value="SERPENTINE RECEPTOR, CLASS AB (CLASS A-LIKE)-RELATED"/>
    <property type="match status" value="1"/>
</dbReference>
<evidence type="ECO:0000256" key="1">
    <source>
        <dbReference type="ARBA" id="ARBA00006803"/>
    </source>
</evidence>
<dbReference type="InterPro" id="IPR053286">
    <property type="entry name" value="Nematode_rcpt-like_srab"/>
</dbReference>
<reference evidence="3" key="1">
    <citation type="submission" date="2023-10" db="EMBL/GenBank/DDBJ databases">
        <title>Genome assembly of Pristionchus species.</title>
        <authorList>
            <person name="Yoshida K."/>
            <person name="Sommer R.J."/>
        </authorList>
    </citation>
    <scope>NUCLEOTIDE SEQUENCE</scope>
    <source>
        <strain evidence="3">RS5133</strain>
    </source>
</reference>
<comment type="similarity">
    <text evidence="1">Belongs to the nematode receptor-like protein sre family.</text>
</comment>
<feature type="transmembrane region" description="Helical" evidence="2">
    <location>
        <begin position="48"/>
        <end position="69"/>
    </location>
</feature>
<feature type="non-terminal residue" evidence="3">
    <location>
        <position position="1"/>
    </location>
</feature>
<accession>A0AAV5VW14</accession>
<protein>
    <recommendedName>
        <fullName evidence="5">G protein-coupled receptor</fullName>
    </recommendedName>
</protein>